<dbReference type="RefSeq" id="WP_380793100.1">
    <property type="nucleotide sequence ID" value="NZ_JBHRVU010000004.1"/>
</dbReference>
<keyword evidence="2" id="KW-1185">Reference proteome</keyword>
<dbReference type="EMBL" id="JBHRVU010000004">
    <property type="protein sequence ID" value="MFC3440218.1"/>
    <property type="molecule type" value="Genomic_DNA"/>
</dbReference>
<name>A0ABV7NBV0_9SPHN</name>
<accession>A0ABV7NBV0</accession>
<evidence type="ECO:0008006" key="3">
    <source>
        <dbReference type="Google" id="ProtNLM"/>
    </source>
</evidence>
<evidence type="ECO:0000313" key="1">
    <source>
        <dbReference type="EMBL" id="MFC3440218.1"/>
    </source>
</evidence>
<reference evidence="2" key="1">
    <citation type="journal article" date="2019" name="Int. J. Syst. Evol. Microbiol.">
        <title>The Global Catalogue of Microorganisms (GCM) 10K type strain sequencing project: providing services to taxonomists for standard genome sequencing and annotation.</title>
        <authorList>
            <consortium name="The Broad Institute Genomics Platform"/>
            <consortium name="The Broad Institute Genome Sequencing Center for Infectious Disease"/>
            <person name="Wu L."/>
            <person name="Ma J."/>
        </authorList>
    </citation>
    <scope>NUCLEOTIDE SEQUENCE [LARGE SCALE GENOMIC DNA]</scope>
    <source>
        <strain evidence="2">CCM 7491</strain>
    </source>
</reference>
<dbReference type="Proteomes" id="UP001595681">
    <property type="component" value="Unassembled WGS sequence"/>
</dbReference>
<evidence type="ECO:0000313" key="2">
    <source>
        <dbReference type="Proteomes" id="UP001595681"/>
    </source>
</evidence>
<comment type="caution">
    <text evidence="1">The sequence shown here is derived from an EMBL/GenBank/DDBJ whole genome shotgun (WGS) entry which is preliminary data.</text>
</comment>
<sequence>MLGVHFWSISARQPWAAHISIAPRPPRVVWGLAGFGFLNAKADIDPTCSVMHRRAMKNFAILSVGPIFLLSACLNNPTIDEEIAGRCGISVGEYQNVESKLNRSRDGASVLAGHCRLTRTAKDVIEGTVIDNAL</sequence>
<protein>
    <recommendedName>
        <fullName evidence="3">Lipoprotein</fullName>
    </recommendedName>
</protein>
<proteinExistence type="predicted"/>
<gene>
    <name evidence="1" type="ORF">ACFOKF_03225</name>
</gene>
<organism evidence="1 2">
    <name type="scientific">Sphingobium rhizovicinum</name>
    <dbReference type="NCBI Taxonomy" id="432308"/>
    <lineage>
        <taxon>Bacteria</taxon>
        <taxon>Pseudomonadati</taxon>
        <taxon>Pseudomonadota</taxon>
        <taxon>Alphaproteobacteria</taxon>
        <taxon>Sphingomonadales</taxon>
        <taxon>Sphingomonadaceae</taxon>
        <taxon>Sphingobium</taxon>
    </lineage>
</organism>